<dbReference type="NCBIfam" id="TIGR04183">
    <property type="entry name" value="Por_Secre_tail"/>
    <property type="match status" value="1"/>
</dbReference>
<dbReference type="Gene3D" id="2.60.40.10">
    <property type="entry name" value="Immunoglobulins"/>
    <property type="match status" value="1"/>
</dbReference>
<feature type="signal peptide" evidence="1">
    <location>
        <begin position="1"/>
        <end position="20"/>
    </location>
</feature>
<organism evidence="3 4">
    <name type="scientific">Niastella yeongjuensis</name>
    <dbReference type="NCBI Taxonomy" id="354355"/>
    <lineage>
        <taxon>Bacteria</taxon>
        <taxon>Pseudomonadati</taxon>
        <taxon>Bacteroidota</taxon>
        <taxon>Chitinophagia</taxon>
        <taxon>Chitinophagales</taxon>
        <taxon>Chitinophagaceae</taxon>
        <taxon>Niastella</taxon>
    </lineage>
</organism>
<evidence type="ECO:0000259" key="2">
    <source>
        <dbReference type="Pfam" id="PF18962"/>
    </source>
</evidence>
<feature type="domain" description="Secretion system C-terminal sorting" evidence="2">
    <location>
        <begin position="401"/>
        <end position="473"/>
    </location>
</feature>
<accession>A0A1V9EFA0</accession>
<keyword evidence="4" id="KW-1185">Reference proteome</keyword>
<feature type="chain" id="PRO_5010715166" description="Secretion system C-terminal sorting domain-containing protein" evidence="1">
    <location>
        <begin position="21"/>
        <end position="475"/>
    </location>
</feature>
<proteinExistence type="predicted"/>
<protein>
    <recommendedName>
        <fullName evidence="2">Secretion system C-terminal sorting domain-containing protein</fullName>
    </recommendedName>
</protein>
<keyword evidence="1" id="KW-0732">Signal</keyword>
<dbReference type="STRING" id="354355.SAMN05660816_03632"/>
<comment type="caution">
    <text evidence="3">The sequence shown here is derived from an EMBL/GenBank/DDBJ whole genome shotgun (WGS) entry which is preliminary data.</text>
</comment>
<dbReference type="Proteomes" id="UP000192610">
    <property type="component" value="Unassembled WGS sequence"/>
</dbReference>
<name>A0A1V9EFA0_9BACT</name>
<evidence type="ECO:0000313" key="4">
    <source>
        <dbReference type="Proteomes" id="UP000192610"/>
    </source>
</evidence>
<dbReference type="RefSeq" id="WP_081202663.1">
    <property type="nucleotide sequence ID" value="NZ_FOCZ01000006.1"/>
</dbReference>
<dbReference type="Pfam" id="PF18962">
    <property type="entry name" value="Por_Secre_tail"/>
    <property type="match status" value="1"/>
</dbReference>
<evidence type="ECO:0000313" key="3">
    <source>
        <dbReference type="EMBL" id="OQP44605.1"/>
    </source>
</evidence>
<reference evidence="4" key="1">
    <citation type="submission" date="2016-04" db="EMBL/GenBank/DDBJ databases">
        <authorList>
            <person name="Chen L."/>
            <person name="Zhuang W."/>
            <person name="Wang G."/>
        </authorList>
    </citation>
    <scope>NUCLEOTIDE SEQUENCE [LARGE SCALE GENOMIC DNA]</scope>
    <source>
        <strain evidence="4">17621</strain>
    </source>
</reference>
<evidence type="ECO:0000256" key="1">
    <source>
        <dbReference type="SAM" id="SignalP"/>
    </source>
</evidence>
<dbReference type="EMBL" id="LVXG01000034">
    <property type="protein sequence ID" value="OQP44605.1"/>
    <property type="molecule type" value="Genomic_DNA"/>
</dbReference>
<dbReference type="OrthoDB" id="9805017at2"/>
<dbReference type="AlphaFoldDB" id="A0A1V9EFA0"/>
<dbReference type="InterPro" id="IPR013783">
    <property type="entry name" value="Ig-like_fold"/>
</dbReference>
<gene>
    <name evidence="3" type="ORF">A4H97_09560</name>
</gene>
<sequence>MKLKFIVFLSVLLSTAASFAQSLSEVHFPQYVQGSGTFNAGDDRKVPFVCRMTVSGLIPNATYRYFNRFANTPTTTGIGEGTIIFVKDTGNFVRVTSATLGLAGRYGEFTTDTTGTYTGWFANEAGSSSTFTPGKQVYFLLVLNNGAGGITVKHRIAAPNPVNVINFGSASDSSNGTGVRCTPLRNGSPKQFILLYDNLLAQGRPVTGTFVESDGTENTIANGYAPFYADSVNGVNKAWGTIIPNNLSNGILHIAQRSLDNNLYRLYLSFNGKWPSLGWSPVDTKNTSGGLDNVLVIDGKKLFIINLWLNGEATNEDLITMEWNTPDESNAREYVVEKSIDGGNSFEPISTQKTQGAKPFYRLSDKRSETTTFYRVTLLGKDGAKITSDVLAVKGVIKLNVYPNPVQNQLVMQHPLAEAGATVQLAGIDGRQLFTQNIQKGAVQTTINVSKLIPGNYMVVFNMNGERQSKTFIKK</sequence>
<dbReference type="InterPro" id="IPR026444">
    <property type="entry name" value="Secre_tail"/>
</dbReference>